<dbReference type="InterPro" id="IPR031934">
    <property type="entry name" value="DUF4769"/>
</dbReference>
<sequence length="101" mass="11766">MCVINGTNKYFPGDYNVLGQTTDIVRTANREVQPTAIGLEEEILQRFPSEKLEFYRVSKRGKIYNKSFNLRSSFKAAITLSCATHQNEAKRKQMSIRKRFW</sequence>
<organism evidence="1 2">
    <name type="scientific">Popillia japonica</name>
    <name type="common">Japanese beetle</name>
    <dbReference type="NCBI Taxonomy" id="7064"/>
    <lineage>
        <taxon>Eukaryota</taxon>
        <taxon>Metazoa</taxon>
        <taxon>Ecdysozoa</taxon>
        <taxon>Arthropoda</taxon>
        <taxon>Hexapoda</taxon>
        <taxon>Insecta</taxon>
        <taxon>Pterygota</taxon>
        <taxon>Neoptera</taxon>
        <taxon>Endopterygota</taxon>
        <taxon>Coleoptera</taxon>
        <taxon>Polyphaga</taxon>
        <taxon>Scarabaeiformia</taxon>
        <taxon>Scarabaeidae</taxon>
        <taxon>Rutelinae</taxon>
        <taxon>Popillia</taxon>
    </lineage>
</organism>
<accession>A0AAW1KL24</accession>
<dbReference type="EMBL" id="JASPKY010000204">
    <property type="protein sequence ID" value="KAK9721032.1"/>
    <property type="molecule type" value="Genomic_DNA"/>
</dbReference>
<evidence type="ECO:0000313" key="1">
    <source>
        <dbReference type="EMBL" id="KAK9721032.1"/>
    </source>
</evidence>
<evidence type="ECO:0000313" key="2">
    <source>
        <dbReference type="Proteomes" id="UP001458880"/>
    </source>
</evidence>
<proteinExistence type="predicted"/>
<protein>
    <submittedName>
        <fullName evidence="1">Uncharacterized protein</fullName>
    </submittedName>
</protein>
<gene>
    <name evidence="1" type="ORF">QE152_g21745</name>
</gene>
<dbReference type="AlphaFoldDB" id="A0AAW1KL24"/>
<keyword evidence="2" id="KW-1185">Reference proteome</keyword>
<dbReference type="Proteomes" id="UP001458880">
    <property type="component" value="Unassembled WGS sequence"/>
</dbReference>
<comment type="caution">
    <text evidence="1">The sequence shown here is derived from an EMBL/GenBank/DDBJ whole genome shotgun (WGS) entry which is preliminary data.</text>
</comment>
<dbReference type="Pfam" id="PF15992">
    <property type="entry name" value="DUF4769"/>
    <property type="match status" value="1"/>
</dbReference>
<name>A0AAW1KL24_POPJA</name>
<reference evidence="1 2" key="1">
    <citation type="journal article" date="2024" name="BMC Genomics">
        <title>De novo assembly and annotation of Popillia japonica's genome with initial clues to its potential as an invasive pest.</title>
        <authorList>
            <person name="Cucini C."/>
            <person name="Boschi S."/>
            <person name="Funari R."/>
            <person name="Cardaioli E."/>
            <person name="Iannotti N."/>
            <person name="Marturano G."/>
            <person name="Paoli F."/>
            <person name="Bruttini M."/>
            <person name="Carapelli A."/>
            <person name="Frati F."/>
            <person name="Nardi F."/>
        </authorList>
    </citation>
    <scope>NUCLEOTIDE SEQUENCE [LARGE SCALE GENOMIC DNA]</scope>
    <source>
        <strain evidence="1">DMR45628</strain>
    </source>
</reference>